<dbReference type="AlphaFoldDB" id="A0A4R7RKM0"/>
<dbReference type="Gene3D" id="3.60.21.10">
    <property type="match status" value="1"/>
</dbReference>
<evidence type="ECO:0000313" key="2">
    <source>
        <dbReference type="Proteomes" id="UP000295662"/>
    </source>
</evidence>
<dbReference type="PIRSF" id="PIRSF000887">
    <property type="entry name" value="Pesterase_MJ0037"/>
    <property type="match status" value="1"/>
</dbReference>
<dbReference type="SUPFAM" id="SSF56300">
    <property type="entry name" value="Metallo-dependent phosphatases"/>
    <property type="match status" value="1"/>
</dbReference>
<dbReference type="OrthoDB" id="191403at2"/>
<organism evidence="1 2">
    <name type="scientific">Prosthecobacter fusiformis</name>
    <dbReference type="NCBI Taxonomy" id="48464"/>
    <lineage>
        <taxon>Bacteria</taxon>
        <taxon>Pseudomonadati</taxon>
        <taxon>Verrucomicrobiota</taxon>
        <taxon>Verrucomicrobiia</taxon>
        <taxon>Verrucomicrobiales</taxon>
        <taxon>Verrucomicrobiaceae</taxon>
        <taxon>Prosthecobacter</taxon>
    </lineage>
</organism>
<evidence type="ECO:0000313" key="1">
    <source>
        <dbReference type="EMBL" id="TDU64649.1"/>
    </source>
</evidence>
<proteinExistence type="predicted"/>
<dbReference type="PANTHER" id="PTHR39323">
    <property type="entry name" value="BLR1149 PROTEIN"/>
    <property type="match status" value="1"/>
</dbReference>
<dbReference type="InterPro" id="IPR029052">
    <property type="entry name" value="Metallo-depent_PP-like"/>
</dbReference>
<dbReference type="EMBL" id="SOCA01000010">
    <property type="protein sequence ID" value="TDU64649.1"/>
    <property type="molecule type" value="Genomic_DNA"/>
</dbReference>
<keyword evidence="2" id="KW-1185">Reference proteome</keyword>
<comment type="caution">
    <text evidence="1">The sequence shown here is derived from an EMBL/GenBank/DDBJ whole genome shotgun (WGS) entry which is preliminary data.</text>
</comment>
<protein>
    <submittedName>
        <fullName evidence="1">Putative phosphoesterase</fullName>
    </submittedName>
</protein>
<accession>A0A4R7RKM0</accession>
<dbReference type="RefSeq" id="WP_133797082.1">
    <property type="nucleotide sequence ID" value="NZ_SOCA01000010.1"/>
</dbReference>
<dbReference type="PANTHER" id="PTHR39323:SF1">
    <property type="entry name" value="BLR1149 PROTEIN"/>
    <property type="match status" value="1"/>
</dbReference>
<gene>
    <name evidence="1" type="ORF">EI77_04100</name>
</gene>
<dbReference type="Proteomes" id="UP000295662">
    <property type="component" value="Unassembled WGS sequence"/>
</dbReference>
<dbReference type="InterPro" id="IPR024173">
    <property type="entry name" value="Pesterase_MJ0037-like"/>
</dbReference>
<reference evidence="1 2" key="1">
    <citation type="submission" date="2019-03" db="EMBL/GenBank/DDBJ databases">
        <title>Genomic Encyclopedia of Archaeal and Bacterial Type Strains, Phase II (KMG-II): from individual species to whole genera.</title>
        <authorList>
            <person name="Goeker M."/>
        </authorList>
    </citation>
    <scope>NUCLEOTIDE SEQUENCE [LARGE SCALE GENOMIC DNA]</scope>
    <source>
        <strain evidence="1 2">ATCC 25309</strain>
    </source>
</reference>
<name>A0A4R7RKM0_9BACT</name>
<sequence>MKVPASPSVITAQISPGILLDARRALIHPAEGWMAVTDLHYGYEIHRSRQGALLPDWGMNQCRTTLLALIHDHQPRRLILVGDIMDGSGSVAQTGAFLDELRNHVADLILIEGNHDRTALKKGWPFLRYHREGSFVFHHGHLDIALPSISQPALRDEVEETYITGHEHPAVTLRDGAGLKLKLPAFIQQRTSHDRQNWVLPAFSPWAAGGAHTSPNHPQTTWVCSPGRVWKLR</sequence>